<feature type="non-terminal residue" evidence="2">
    <location>
        <position position="60"/>
    </location>
</feature>
<dbReference type="InterPro" id="IPR036291">
    <property type="entry name" value="NAD(P)-bd_dom_sf"/>
</dbReference>
<dbReference type="AlphaFoldDB" id="A0AA89AER9"/>
<organism evidence="2 3">
    <name type="scientific">Escallonia herrerae</name>
    <dbReference type="NCBI Taxonomy" id="1293975"/>
    <lineage>
        <taxon>Eukaryota</taxon>
        <taxon>Viridiplantae</taxon>
        <taxon>Streptophyta</taxon>
        <taxon>Embryophyta</taxon>
        <taxon>Tracheophyta</taxon>
        <taxon>Spermatophyta</taxon>
        <taxon>Magnoliopsida</taxon>
        <taxon>eudicotyledons</taxon>
        <taxon>Gunneridae</taxon>
        <taxon>Pentapetalae</taxon>
        <taxon>asterids</taxon>
        <taxon>campanulids</taxon>
        <taxon>Escalloniales</taxon>
        <taxon>Escalloniaceae</taxon>
        <taxon>Escallonia</taxon>
    </lineage>
</organism>
<dbReference type="EMBL" id="JAVXUP010003153">
    <property type="protein sequence ID" value="KAK2999865.1"/>
    <property type="molecule type" value="Genomic_DNA"/>
</dbReference>
<evidence type="ECO:0000313" key="1">
    <source>
        <dbReference type="EMBL" id="KAK2996608.1"/>
    </source>
</evidence>
<accession>A0AA89AER9</accession>
<dbReference type="Proteomes" id="UP001188597">
    <property type="component" value="Unassembled WGS sequence"/>
</dbReference>
<sequence>SDLIHKNAVNVIVDKHGKLDILVNKAAILDPASCVDRENNRFDEYGLIAVGYHGKLNITR</sequence>
<protein>
    <submittedName>
        <fullName evidence="2">Uncharacterized protein</fullName>
    </submittedName>
</protein>
<dbReference type="EMBL" id="JAVXUP010004875">
    <property type="protein sequence ID" value="KAK2996608.1"/>
    <property type="molecule type" value="Genomic_DNA"/>
</dbReference>
<evidence type="ECO:0000313" key="2">
    <source>
        <dbReference type="EMBL" id="KAK2999865.1"/>
    </source>
</evidence>
<proteinExistence type="predicted"/>
<name>A0AA89AER9_9ASTE</name>
<reference evidence="2" key="1">
    <citation type="submission" date="2022-12" db="EMBL/GenBank/DDBJ databases">
        <title>Draft genome assemblies for two species of Escallonia (Escalloniales).</title>
        <authorList>
            <person name="Chanderbali A."/>
            <person name="Dervinis C."/>
            <person name="Anghel I."/>
            <person name="Soltis D."/>
            <person name="Soltis P."/>
            <person name="Zapata F."/>
        </authorList>
    </citation>
    <scope>NUCLEOTIDE SEQUENCE</scope>
    <source>
        <strain evidence="2">UCBG64.0493</strain>
        <tissue evidence="2">Leaf</tissue>
    </source>
</reference>
<comment type="caution">
    <text evidence="2">The sequence shown here is derived from an EMBL/GenBank/DDBJ whole genome shotgun (WGS) entry which is preliminary data.</text>
</comment>
<dbReference type="SUPFAM" id="SSF51735">
    <property type="entry name" value="NAD(P)-binding Rossmann-fold domains"/>
    <property type="match status" value="1"/>
</dbReference>
<keyword evidence="3" id="KW-1185">Reference proteome</keyword>
<evidence type="ECO:0000313" key="3">
    <source>
        <dbReference type="Proteomes" id="UP001188597"/>
    </source>
</evidence>
<gene>
    <name evidence="2" type="ORF">RJ639_022851</name>
    <name evidence="1" type="ORF">RJ639_026567</name>
</gene>